<name>A0A0A8Y5Q3_ARUDO</name>
<evidence type="ECO:0000313" key="1">
    <source>
        <dbReference type="EMBL" id="JAD20308.1"/>
    </source>
</evidence>
<proteinExistence type="predicted"/>
<sequence>MEKLQHVPSGILVQCTYYKEITNKKLL</sequence>
<dbReference type="AlphaFoldDB" id="A0A0A8Y5Q3"/>
<accession>A0A0A8Y5Q3</accession>
<dbReference type="EMBL" id="GBRH01277587">
    <property type="protein sequence ID" value="JAD20308.1"/>
    <property type="molecule type" value="Transcribed_RNA"/>
</dbReference>
<reference evidence="1" key="1">
    <citation type="submission" date="2014-09" db="EMBL/GenBank/DDBJ databases">
        <authorList>
            <person name="Magalhaes I.L.F."/>
            <person name="Oliveira U."/>
            <person name="Santos F.R."/>
            <person name="Vidigal T.H.D.A."/>
            <person name="Brescovit A.D."/>
            <person name="Santos A.J."/>
        </authorList>
    </citation>
    <scope>NUCLEOTIDE SEQUENCE</scope>
    <source>
        <tissue evidence="1">Shoot tissue taken approximately 20 cm above the soil surface</tissue>
    </source>
</reference>
<reference evidence="1" key="2">
    <citation type="journal article" date="2015" name="Data Brief">
        <title>Shoot transcriptome of the giant reed, Arundo donax.</title>
        <authorList>
            <person name="Barrero R.A."/>
            <person name="Guerrero F.D."/>
            <person name="Moolhuijzen P."/>
            <person name="Goolsby J.A."/>
            <person name="Tidwell J."/>
            <person name="Bellgard S.E."/>
            <person name="Bellgard M.I."/>
        </authorList>
    </citation>
    <scope>NUCLEOTIDE SEQUENCE</scope>
    <source>
        <tissue evidence="1">Shoot tissue taken approximately 20 cm above the soil surface</tissue>
    </source>
</reference>
<protein>
    <submittedName>
        <fullName evidence="1">Uncharacterized protein</fullName>
    </submittedName>
</protein>
<organism evidence="1">
    <name type="scientific">Arundo donax</name>
    <name type="common">Giant reed</name>
    <name type="synonym">Donax arundinaceus</name>
    <dbReference type="NCBI Taxonomy" id="35708"/>
    <lineage>
        <taxon>Eukaryota</taxon>
        <taxon>Viridiplantae</taxon>
        <taxon>Streptophyta</taxon>
        <taxon>Embryophyta</taxon>
        <taxon>Tracheophyta</taxon>
        <taxon>Spermatophyta</taxon>
        <taxon>Magnoliopsida</taxon>
        <taxon>Liliopsida</taxon>
        <taxon>Poales</taxon>
        <taxon>Poaceae</taxon>
        <taxon>PACMAD clade</taxon>
        <taxon>Arundinoideae</taxon>
        <taxon>Arundineae</taxon>
        <taxon>Arundo</taxon>
    </lineage>
</organism>